<keyword evidence="5 6" id="KW-0472">Membrane</keyword>
<dbReference type="InterPro" id="IPR005495">
    <property type="entry name" value="LptG/LptF_permease"/>
</dbReference>
<keyword evidence="3 6" id="KW-0812">Transmembrane</keyword>
<organism evidence="7 8">
    <name type="scientific">Maritalea porphyrae</name>
    <dbReference type="NCBI Taxonomy" id="880732"/>
    <lineage>
        <taxon>Bacteria</taxon>
        <taxon>Pseudomonadati</taxon>
        <taxon>Pseudomonadota</taxon>
        <taxon>Alphaproteobacteria</taxon>
        <taxon>Hyphomicrobiales</taxon>
        <taxon>Devosiaceae</taxon>
        <taxon>Maritalea</taxon>
    </lineage>
</organism>
<name>A0ABQ5US96_9HYPH</name>
<keyword evidence="8" id="KW-1185">Reference proteome</keyword>
<comment type="subcellular location">
    <subcellularLocation>
        <location evidence="1">Cell membrane</location>
        <topology evidence="1">Multi-pass membrane protein</topology>
    </subcellularLocation>
</comment>
<evidence type="ECO:0000313" key="7">
    <source>
        <dbReference type="EMBL" id="GLQ18150.1"/>
    </source>
</evidence>
<evidence type="ECO:0000313" key="8">
    <source>
        <dbReference type="Proteomes" id="UP001161405"/>
    </source>
</evidence>
<dbReference type="PANTHER" id="PTHR33529:SF6">
    <property type="entry name" value="YJGP_YJGQ FAMILY PERMEASE"/>
    <property type="match status" value="1"/>
</dbReference>
<dbReference type="EMBL" id="BSNI01000002">
    <property type="protein sequence ID" value="GLQ18150.1"/>
    <property type="molecule type" value="Genomic_DNA"/>
</dbReference>
<sequence length="368" mass="39999">MTLIARYLFSKYVATSFGFIVLLAFLGWMVQLLRTIDVVTSKGQSIVTLFTQSVLVIPEVISIILYLCVALGVARGLKALQISKELFPIHSSVGLKPLWQSIGLFLLVGVIFDVTLAHQLVPKTNQLAALRADEINADLIANSSRPGQFTSIAPNLTLMIEGRAEDGTGLGFFLHDSRNPEKNQTTFAAQSQLSRADDTLYIKLKDGAIQYFNTKTNTMSTLEFGTYSVAVRELASSNLFAAVEPSSLEVMALIQAGAANQRHVALLHDRFASAIYLFSLVLFAFAVTMTPRPMRSKRWISADVVILGTGIFVKVLGATAKQLAGGDAGYVVLIYLIPLLPLIPTAIIAWRNGIFTILPKSLKGALHA</sequence>
<evidence type="ECO:0000256" key="6">
    <source>
        <dbReference type="SAM" id="Phobius"/>
    </source>
</evidence>
<proteinExistence type="predicted"/>
<dbReference type="Proteomes" id="UP001161405">
    <property type="component" value="Unassembled WGS sequence"/>
</dbReference>
<feature type="transmembrane region" description="Helical" evidence="6">
    <location>
        <begin position="299"/>
        <end position="316"/>
    </location>
</feature>
<comment type="caution">
    <text evidence="7">The sequence shown here is derived from an EMBL/GenBank/DDBJ whole genome shotgun (WGS) entry which is preliminary data.</text>
</comment>
<keyword evidence="2" id="KW-1003">Cell membrane</keyword>
<keyword evidence="4 6" id="KW-1133">Transmembrane helix</keyword>
<dbReference type="RefSeq" id="WP_284364828.1">
    <property type="nucleotide sequence ID" value="NZ_BSNI01000002.1"/>
</dbReference>
<evidence type="ECO:0000256" key="1">
    <source>
        <dbReference type="ARBA" id="ARBA00004651"/>
    </source>
</evidence>
<accession>A0ABQ5US96</accession>
<reference evidence="7" key="1">
    <citation type="journal article" date="2014" name="Int. J. Syst. Evol. Microbiol.">
        <title>Complete genome of a new Firmicutes species belonging to the dominant human colonic microbiota ('Ruminococcus bicirculans') reveals two chromosomes and a selective capacity to utilize plant glucans.</title>
        <authorList>
            <consortium name="NISC Comparative Sequencing Program"/>
            <person name="Wegmann U."/>
            <person name="Louis P."/>
            <person name="Goesmann A."/>
            <person name="Henrissat B."/>
            <person name="Duncan S.H."/>
            <person name="Flint H.J."/>
        </authorList>
    </citation>
    <scope>NUCLEOTIDE SEQUENCE</scope>
    <source>
        <strain evidence="7">NBRC 107169</strain>
    </source>
</reference>
<feature type="transmembrane region" description="Helical" evidence="6">
    <location>
        <begin position="12"/>
        <end position="33"/>
    </location>
</feature>
<evidence type="ECO:0000256" key="4">
    <source>
        <dbReference type="ARBA" id="ARBA00022989"/>
    </source>
</evidence>
<evidence type="ECO:0000256" key="2">
    <source>
        <dbReference type="ARBA" id="ARBA00022475"/>
    </source>
</evidence>
<evidence type="ECO:0000256" key="5">
    <source>
        <dbReference type="ARBA" id="ARBA00023136"/>
    </source>
</evidence>
<feature type="transmembrane region" description="Helical" evidence="6">
    <location>
        <begin position="328"/>
        <end position="350"/>
    </location>
</feature>
<evidence type="ECO:0008006" key="9">
    <source>
        <dbReference type="Google" id="ProtNLM"/>
    </source>
</evidence>
<feature type="transmembrane region" description="Helical" evidence="6">
    <location>
        <begin position="271"/>
        <end position="287"/>
    </location>
</feature>
<evidence type="ECO:0000256" key="3">
    <source>
        <dbReference type="ARBA" id="ARBA00022692"/>
    </source>
</evidence>
<reference evidence="7" key="2">
    <citation type="submission" date="2023-01" db="EMBL/GenBank/DDBJ databases">
        <title>Draft genome sequence of Maritalea porphyrae strain NBRC 107169.</title>
        <authorList>
            <person name="Sun Q."/>
            <person name="Mori K."/>
        </authorList>
    </citation>
    <scope>NUCLEOTIDE SEQUENCE</scope>
    <source>
        <strain evidence="7">NBRC 107169</strain>
    </source>
</reference>
<protein>
    <recommendedName>
        <fullName evidence="9">LptF/LptG family permease</fullName>
    </recommendedName>
</protein>
<gene>
    <name evidence="7" type="ORF">GCM10007879_23990</name>
</gene>
<feature type="transmembrane region" description="Helical" evidence="6">
    <location>
        <begin position="53"/>
        <end position="77"/>
    </location>
</feature>
<dbReference type="PANTHER" id="PTHR33529">
    <property type="entry name" value="SLR0882 PROTEIN-RELATED"/>
    <property type="match status" value="1"/>
</dbReference>
<dbReference type="Pfam" id="PF03739">
    <property type="entry name" value="LptF_LptG"/>
    <property type="match status" value="1"/>
</dbReference>